<proteinExistence type="inferred from homology"/>
<comment type="function">
    <text evidence="11">Catalyzes the activation of phenylacetic acid (PA) to phenylacetyl-CoA (PA-CoA).</text>
</comment>
<dbReference type="EC" id="6.2.1.30" evidence="8 11"/>
<accession>A0A7T7XL62</accession>
<feature type="domain" description="AMP-dependent synthetase/ligase" evidence="12">
    <location>
        <begin position="82"/>
        <end position="287"/>
    </location>
</feature>
<name>A0A7T7XL62_9SPIR</name>
<evidence type="ECO:0000256" key="3">
    <source>
        <dbReference type="ARBA" id="ARBA00022553"/>
    </source>
</evidence>
<keyword evidence="4 11" id="KW-0436">Ligase</keyword>
<comment type="subunit">
    <text evidence="1">Monomer.</text>
</comment>
<sequence>MNFQYWNRRMETLPRDELEDYQLEALRVMVERALRTPFYSRELQKAGITGGASIKSLDDIRRIPFTTKHELREAYPYGMLSIPKEDIVRLHASSGTTGVPTTIYLSGEDIKRWTSFVARSIYATGCDKTDVFQNMITYGLFTGGLGFHYGAEEVGMLVIPSGPGNTAKQFQFMKDFGTTVLHATPSFLLHVESKMREEGVRREELRLKRAFAGAEPYSEDTRKRIEELLAIDVFNSYGLSEMNGPGVAFECQAKNGLHIWEDGYIAEIVNPDTLEPVAEGESGELVLTILCREATPILRYRTRDLTSFYTEPCSCGRTHRRLRRITGRSDDMLIINGVNLFPSQIEEVIMAIKEVGNNYLIQVEKEGALDRLTVKTEVGPDIFMDDARPLNALKEKIRRTLQATISISPRVELHESGTLPVSEGKAKRVIDTRPKDI</sequence>
<dbReference type="UniPathway" id="UPA00930"/>
<evidence type="ECO:0000256" key="11">
    <source>
        <dbReference type="PIRNR" id="PIRNR006444"/>
    </source>
</evidence>
<dbReference type="GO" id="GO:0047475">
    <property type="term" value="F:phenylacetate-CoA ligase activity"/>
    <property type="evidence" value="ECO:0007669"/>
    <property type="project" value="UniProtKB-EC"/>
</dbReference>
<evidence type="ECO:0000256" key="4">
    <source>
        <dbReference type="ARBA" id="ARBA00022598"/>
    </source>
</evidence>
<dbReference type="GO" id="GO:0010124">
    <property type="term" value="P:phenylacetate catabolic process"/>
    <property type="evidence" value="ECO:0007669"/>
    <property type="project" value="UniProtKB-UniRule"/>
</dbReference>
<dbReference type="InterPro" id="IPR042099">
    <property type="entry name" value="ANL_N_sf"/>
</dbReference>
<evidence type="ECO:0000259" key="12">
    <source>
        <dbReference type="Pfam" id="PF00501"/>
    </source>
</evidence>
<dbReference type="InterPro" id="IPR051414">
    <property type="entry name" value="Adenylate-forming_Reductase"/>
</dbReference>
<dbReference type="RefSeq" id="WP_215625642.1">
    <property type="nucleotide sequence ID" value="NZ_CP067089.2"/>
</dbReference>
<dbReference type="Gene3D" id="3.40.50.12780">
    <property type="entry name" value="N-terminal domain of ligase-like"/>
    <property type="match status" value="1"/>
</dbReference>
<evidence type="ECO:0000256" key="8">
    <source>
        <dbReference type="ARBA" id="ARBA00066629"/>
    </source>
</evidence>
<dbReference type="PANTHER" id="PTHR43439">
    <property type="entry name" value="PHENYLACETATE-COENZYME A LIGASE"/>
    <property type="match status" value="1"/>
</dbReference>
<evidence type="ECO:0000256" key="10">
    <source>
        <dbReference type="ARBA" id="ARBA00075111"/>
    </source>
</evidence>
<dbReference type="InterPro" id="IPR028154">
    <property type="entry name" value="AMP-dep_Lig_C"/>
</dbReference>
<evidence type="ECO:0000256" key="5">
    <source>
        <dbReference type="ARBA" id="ARBA00022741"/>
    </source>
</evidence>
<dbReference type="AlphaFoldDB" id="A0A7T7XL62"/>
<keyword evidence="5 11" id="KW-0547">Nucleotide-binding</keyword>
<evidence type="ECO:0000313" key="14">
    <source>
        <dbReference type="EMBL" id="QQO08336.1"/>
    </source>
</evidence>
<keyword evidence="3" id="KW-0597">Phosphoprotein</keyword>
<evidence type="ECO:0000313" key="15">
    <source>
        <dbReference type="Proteomes" id="UP000595917"/>
    </source>
</evidence>
<gene>
    <name evidence="14" type="ORF">JFL75_15565</name>
</gene>
<dbReference type="Pfam" id="PF00501">
    <property type="entry name" value="AMP-binding"/>
    <property type="match status" value="1"/>
</dbReference>
<dbReference type="GO" id="GO:0000166">
    <property type="term" value="F:nucleotide binding"/>
    <property type="evidence" value="ECO:0007669"/>
    <property type="project" value="UniProtKB-KW"/>
</dbReference>
<evidence type="ECO:0000256" key="6">
    <source>
        <dbReference type="ARBA" id="ARBA00060591"/>
    </source>
</evidence>
<dbReference type="EMBL" id="CP067089">
    <property type="protein sequence ID" value="QQO08336.1"/>
    <property type="molecule type" value="Genomic_DNA"/>
</dbReference>
<evidence type="ECO:0000256" key="9">
    <source>
        <dbReference type="ARBA" id="ARBA00068695"/>
    </source>
</evidence>
<dbReference type="KEGG" id="bhc:JFL75_15565"/>
<evidence type="ECO:0000256" key="2">
    <source>
        <dbReference type="ARBA" id="ARBA00022450"/>
    </source>
</evidence>
<keyword evidence="15" id="KW-1185">Reference proteome</keyword>
<dbReference type="InterPro" id="IPR011880">
    <property type="entry name" value="PA_CoA_ligase"/>
</dbReference>
<comment type="catalytic activity">
    <reaction evidence="11">
        <text>2-phenylacetate + ATP + CoA = phenylacetyl-CoA + AMP + diphosphate</text>
        <dbReference type="Rhea" id="RHEA:20956"/>
        <dbReference type="ChEBI" id="CHEBI:18401"/>
        <dbReference type="ChEBI" id="CHEBI:30616"/>
        <dbReference type="ChEBI" id="CHEBI:33019"/>
        <dbReference type="ChEBI" id="CHEBI:57287"/>
        <dbReference type="ChEBI" id="CHEBI:57390"/>
        <dbReference type="ChEBI" id="CHEBI:456215"/>
        <dbReference type="EC" id="6.2.1.30"/>
    </reaction>
</comment>
<feature type="domain" description="AMP-dependent ligase C-terminal" evidence="13">
    <location>
        <begin position="337"/>
        <end position="433"/>
    </location>
</feature>
<evidence type="ECO:0000256" key="7">
    <source>
        <dbReference type="ARBA" id="ARBA00061566"/>
    </source>
</evidence>
<protein>
    <recommendedName>
        <fullName evidence="9 11">Phenylacetate-coenzyme A ligase</fullName>
        <ecNumber evidence="8 11">6.2.1.30</ecNumber>
    </recommendedName>
    <alternativeName>
        <fullName evidence="10 11">Phenylacetyl-CoA ligase</fullName>
    </alternativeName>
</protein>
<dbReference type="PANTHER" id="PTHR43439:SF2">
    <property type="entry name" value="ENZYME, PUTATIVE (JCVI)-RELATED"/>
    <property type="match status" value="1"/>
</dbReference>
<dbReference type="SUPFAM" id="SSF56801">
    <property type="entry name" value="Acetyl-CoA synthetase-like"/>
    <property type="match status" value="1"/>
</dbReference>
<evidence type="ECO:0000259" key="13">
    <source>
        <dbReference type="Pfam" id="PF14535"/>
    </source>
</evidence>
<comment type="pathway">
    <text evidence="6 11">Aromatic compound metabolism; phenylacetate degradation.</text>
</comment>
<comment type="similarity">
    <text evidence="7 11">Belongs to the phenylacetyl-CoA ligase family.</text>
</comment>
<reference evidence="14" key="1">
    <citation type="submission" date="2021-01" db="EMBL/GenBank/DDBJ databases">
        <title>Description of Breznakiella homolactica.</title>
        <authorList>
            <person name="Song Y."/>
            <person name="Brune A."/>
        </authorList>
    </citation>
    <scope>NUCLEOTIDE SEQUENCE</scope>
    <source>
        <strain evidence="14">RmG30</strain>
    </source>
</reference>
<evidence type="ECO:0000256" key="1">
    <source>
        <dbReference type="ARBA" id="ARBA00011245"/>
    </source>
</evidence>
<keyword evidence="2" id="KW-0596">Phosphopantetheine</keyword>
<organism evidence="14 15">
    <name type="scientific">Breznakiella homolactica</name>
    <dbReference type="NCBI Taxonomy" id="2798577"/>
    <lineage>
        <taxon>Bacteria</taxon>
        <taxon>Pseudomonadati</taxon>
        <taxon>Spirochaetota</taxon>
        <taxon>Spirochaetia</taxon>
        <taxon>Spirochaetales</taxon>
        <taxon>Breznakiellaceae</taxon>
        <taxon>Breznakiella</taxon>
    </lineage>
</organism>
<dbReference type="FunFam" id="3.40.50.12780:FF:000016">
    <property type="entry name" value="Phenylacetate-coenzyme A ligase"/>
    <property type="match status" value="1"/>
</dbReference>
<dbReference type="Proteomes" id="UP000595917">
    <property type="component" value="Chromosome"/>
</dbReference>
<dbReference type="PIRSF" id="PIRSF006444">
    <property type="entry name" value="PaaK"/>
    <property type="match status" value="1"/>
</dbReference>
<dbReference type="CDD" id="cd05913">
    <property type="entry name" value="PaaK"/>
    <property type="match status" value="1"/>
</dbReference>
<dbReference type="Gene3D" id="3.30.300.30">
    <property type="match status" value="1"/>
</dbReference>
<dbReference type="InterPro" id="IPR045851">
    <property type="entry name" value="AMP-bd_C_sf"/>
</dbReference>
<dbReference type="Pfam" id="PF14535">
    <property type="entry name" value="AMP-binding_C_2"/>
    <property type="match status" value="1"/>
</dbReference>
<dbReference type="InterPro" id="IPR000873">
    <property type="entry name" value="AMP-dep_synth/lig_dom"/>
</dbReference>